<name>A0A348FYS6_9HYPH</name>
<dbReference type="RefSeq" id="WP_126398359.1">
    <property type="nucleotide sequence ID" value="NZ_AP018907.1"/>
</dbReference>
<dbReference type="EMBL" id="AP018907">
    <property type="protein sequence ID" value="BBF92459.1"/>
    <property type="molecule type" value="Genomic_DNA"/>
</dbReference>
<organism evidence="1 2">
    <name type="scientific">Blastochloris tepida</name>
    <dbReference type="NCBI Taxonomy" id="2233851"/>
    <lineage>
        <taxon>Bacteria</taxon>
        <taxon>Pseudomonadati</taxon>
        <taxon>Pseudomonadota</taxon>
        <taxon>Alphaproteobacteria</taxon>
        <taxon>Hyphomicrobiales</taxon>
        <taxon>Blastochloridaceae</taxon>
        <taxon>Blastochloris</taxon>
    </lineage>
</organism>
<dbReference type="AlphaFoldDB" id="A0A348FYS6"/>
<gene>
    <name evidence="1" type="ORF">BLTE_11440</name>
</gene>
<dbReference type="OrthoDB" id="8456178at2"/>
<dbReference type="Proteomes" id="UP000266934">
    <property type="component" value="Chromosome"/>
</dbReference>
<reference evidence="1 2" key="1">
    <citation type="submission" date="2018-08" db="EMBL/GenBank/DDBJ databases">
        <title>Complete genome sequencing of Blastochloris tepida GI.</title>
        <authorList>
            <person name="Tsukatani Y."/>
            <person name="Mori H."/>
        </authorList>
    </citation>
    <scope>NUCLEOTIDE SEQUENCE [LARGE SCALE GENOMIC DNA]</scope>
    <source>
        <strain evidence="1 2">GI</strain>
    </source>
</reference>
<dbReference type="KEGG" id="blag:BLTE_11440"/>
<protein>
    <submittedName>
        <fullName evidence="1">Uncharacterized protein</fullName>
    </submittedName>
</protein>
<sequence>MTFVNWDWRPAVLAEDWELAFAMLEPGGPWVEVDAADVAYTAGVMSEAAWRAKFEPEFGSLVPPVLDAK</sequence>
<proteinExistence type="predicted"/>
<accession>A0A348FYS6</accession>
<evidence type="ECO:0000313" key="1">
    <source>
        <dbReference type="EMBL" id="BBF92459.1"/>
    </source>
</evidence>
<keyword evidence="2" id="KW-1185">Reference proteome</keyword>
<evidence type="ECO:0000313" key="2">
    <source>
        <dbReference type="Proteomes" id="UP000266934"/>
    </source>
</evidence>